<organism evidence="3 4">
    <name type="scientific">Saxibacter everestensis</name>
    <dbReference type="NCBI Taxonomy" id="2909229"/>
    <lineage>
        <taxon>Bacteria</taxon>
        <taxon>Bacillati</taxon>
        <taxon>Actinomycetota</taxon>
        <taxon>Actinomycetes</taxon>
        <taxon>Micrococcales</taxon>
        <taxon>Brevibacteriaceae</taxon>
        <taxon>Saxibacter</taxon>
    </lineage>
</organism>
<dbReference type="InterPro" id="IPR044855">
    <property type="entry name" value="CoA-Trfase_III_dom3_sf"/>
</dbReference>
<accession>A0ABY8QT90</accession>
<sequence>MTLPLTGVRVIEFSHMVMGPSCGLILADLGAEVIKVEPRGRGDKTRYLPGSGSGLFATFNRNKKSVQLDIADPGDYAQIVELAESAQVVIENFRPGKMDQYGLGFNDVKQFNPTIIYCSLKGFLSGPYGDRSALDEVVQMLGGLAYMTGPPGQPLRVGASVNDIMGGMFGVIGVISSLLKNKDNPEPAHITSALFENTAFLVGNHMVQSEMTGEVVKPMPARLASWAIYDIFRSKSDEMVFVAAVSDTQWAALCREFSLLDLLEDVALTDNTGRVENRDYIHRRLQTQLQHFEVDEIEHRCERSGLPCARVNRPDQLLDDPHLSASGAFTPVYEGTDAEVRVPLLPLELNGERLAKRMDIPKPGEHDEELLSHHDEQILSE</sequence>
<evidence type="ECO:0000313" key="4">
    <source>
        <dbReference type="Proteomes" id="UP001209083"/>
    </source>
</evidence>
<dbReference type="Proteomes" id="UP001209083">
    <property type="component" value="Chromosome"/>
</dbReference>
<dbReference type="Pfam" id="PF02515">
    <property type="entry name" value="CoA_transf_3"/>
    <property type="match status" value="1"/>
</dbReference>
<dbReference type="RefSeq" id="WP_349638987.1">
    <property type="nucleotide sequence ID" value="NZ_CP090958.1"/>
</dbReference>
<protein>
    <submittedName>
        <fullName evidence="3">CaiB/BaiF CoA-transferase family protein</fullName>
    </submittedName>
</protein>
<dbReference type="InterPro" id="IPR003673">
    <property type="entry name" value="CoA-Trfase_fam_III"/>
</dbReference>
<evidence type="ECO:0000256" key="2">
    <source>
        <dbReference type="SAM" id="MobiDB-lite"/>
    </source>
</evidence>
<dbReference type="InterPro" id="IPR050483">
    <property type="entry name" value="CoA-transferase_III_domain"/>
</dbReference>
<gene>
    <name evidence="3" type="ORF">LWF01_00030</name>
</gene>
<dbReference type="InterPro" id="IPR023606">
    <property type="entry name" value="CoA-Trfase_III_dom_1_sf"/>
</dbReference>
<dbReference type="EMBL" id="CP090958">
    <property type="protein sequence ID" value="WGW12188.1"/>
    <property type="molecule type" value="Genomic_DNA"/>
</dbReference>
<dbReference type="PANTHER" id="PTHR48207">
    <property type="entry name" value="SUCCINATE--HYDROXYMETHYLGLUTARATE COA-TRANSFERASE"/>
    <property type="match status" value="1"/>
</dbReference>
<dbReference type="Gene3D" id="3.30.1540.10">
    <property type="entry name" value="formyl-coa transferase, domain 3"/>
    <property type="match status" value="1"/>
</dbReference>
<name>A0ABY8QT90_9MICO</name>
<dbReference type="SUPFAM" id="SSF89796">
    <property type="entry name" value="CoA-transferase family III (CaiB/BaiF)"/>
    <property type="match status" value="1"/>
</dbReference>
<reference evidence="3 4" key="1">
    <citation type="submission" date="2023-05" db="EMBL/GenBank/DDBJ databases">
        <title>Lithophilousrod everest ZFBP1038 complete genpme.</title>
        <authorList>
            <person name="Tian M."/>
        </authorList>
    </citation>
    <scope>NUCLEOTIDE SEQUENCE [LARGE SCALE GENOMIC DNA]</scope>
    <source>
        <strain evidence="3 4">ZFBP1038</strain>
    </source>
</reference>
<feature type="region of interest" description="Disordered" evidence="2">
    <location>
        <begin position="362"/>
        <end position="381"/>
    </location>
</feature>
<evidence type="ECO:0000256" key="1">
    <source>
        <dbReference type="ARBA" id="ARBA00022679"/>
    </source>
</evidence>
<keyword evidence="1" id="KW-0808">Transferase</keyword>
<dbReference type="Gene3D" id="3.40.50.10540">
    <property type="entry name" value="Crotonobetainyl-coa:carnitine coa-transferase, domain 1"/>
    <property type="match status" value="1"/>
</dbReference>
<evidence type="ECO:0000313" key="3">
    <source>
        <dbReference type="EMBL" id="WGW12188.1"/>
    </source>
</evidence>
<keyword evidence="4" id="KW-1185">Reference proteome</keyword>
<proteinExistence type="predicted"/>
<dbReference type="PANTHER" id="PTHR48207:SF3">
    <property type="entry name" value="SUCCINATE--HYDROXYMETHYLGLUTARATE COA-TRANSFERASE"/>
    <property type="match status" value="1"/>
</dbReference>